<evidence type="ECO:0000256" key="1">
    <source>
        <dbReference type="SAM" id="Phobius"/>
    </source>
</evidence>
<keyword evidence="3" id="KW-1185">Reference proteome</keyword>
<dbReference type="EMBL" id="UZAN01076743">
    <property type="protein sequence ID" value="VDP96038.1"/>
    <property type="molecule type" value="Genomic_DNA"/>
</dbReference>
<sequence length="106" mass="10980">MLHASCLDAVDEGVESVREGDAADDIPALYFMCFCCGVAAGAALLSGVEMTSAYKGTSFTAVAGVTGVREFFASVTWRISISFSGRSGTGTSATASGRYKCTELQK</sequence>
<feature type="transmembrane region" description="Helical" evidence="1">
    <location>
        <begin position="28"/>
        <end position="48"/>
    </location>
</feature>
<keyword evidence="1" id="KW-0812">Transmembrane</keyword>
<dbReference type="Proteomes" id="UP000272942">
    <property type="component" value="Unassembled WGS sequence"/>
</dbReference>
<dbReference type="WBParaSite" id="ECPE_0001834601-mRNA-1">
    <property type="protein sequence ID" value="ECPE_0001834601-mRNA-1"/>
    <property type="gene ID" value="ECPE_0001834601"/>
</dbReference>
<evidence type="ECO:0000313" key="3">
    <source>
        <dbReference type="Proteomes" id="UP000272942"/>
    </source>
</evidence>
<keyword evidence="1" id="KW-0472">Membrane</keyword>
<name>A0A183BGG1_9TREM</name>
<organism evidence="4">
    <name type="scientific">Echinostoma caproni</name>
    <dbReference type="NCBI Taxonomy" id="27848"/>
    <lineage>
        <taxon>Eukaryota</taxon>
        <taxon>Metazoa</taxon>
        <taxon>Spiralia</taxon>
        <taxon>Lophotrochozoa</taxon>
        <taxon>Platyhelminthes</taxon>
        <taxon>Trematoda</taxon>
        <taxon>Digenea</taxon>
        <taxon>Plagiorchiida</taxon>
        <taxon>Echinostomata</taxon>
        <taxon>Echinostomatoidea</taxon>
        <taxon>Echinostomatidae</taxon>
        <taxon>Echinostoma</taxon>
    </lineage>
</organism>
<gene>
    <name evidence="2" type="ORF">ECPE_LOCUS18296</name>
</gene>
<accession>A0A183BGG1</accession>
<evidence type="ECO:0000313" key="2">
    <source>
        <dbReference type="EMBL" id="VDP96038.1"/>
    </source>
</evidence>
<dbReference type="AlphaFoldDB" id="A0A183BGG1"/>
<proteinExistence type="predicted"/>
<keyword evidence="1" id="KW-1133">Transmembrane helix</keyword>
<protein>
    <submittedName>
        <fullName evidence="4">H(+)-exporting diphosphatase</fullName>
    </submittedName>
</protein>
<reference evidence="4" key="1">
    <citation type="submission" date="2016-06" db="UniProtKB">
        <authorList>
            <consortium name="WormBaseParasite"/>
        </authorList>
    </citation>
    <scope>IDENTIFICATION</scope>
</reference>
<evidence type="ECO:0000313" key="4">
    <source>
        <dbReference type="WBParaSite" id="ECPE_0001834601-mRNA-1"/>
    </source>
</evidence>
<reference evidence="2 3" key="2">
    <citation type="submission" date="2018-11" db="EMBL/GenBank/DDBJ databases">
        <authorList>
            <consortium name="Pathogen Informatics"/>
        </authorList>
    </citation>
    <scope>NUCLEOTIDE SEQUENCE [LARGE SCALE GENOMIC DNA]</scope>
    <source>
        <strain evidence="2 3">Egypt</strain>
    </source>
</reference>